<dbReference type="SUPFAM" id="SSF47413">
    <property type="entry name" value="lambda repressor-like DNA-binding domains"/>
    <property type="match status" value="1"/>
</dbReference>
<protein>
    <submittedName>
        <fullName evidence="3">XRE family transcriptional regulator</fullName>
    </submittedName>
</protein>
<name>A0A426DDH3_9FIRM</name>
<dbReference type="AlphaFoldDB" id="A0A426DDH3"/>
<dbReference type="SMART" id="SM00530">
    <property type="entry name" value="HTH_XRE"/>
    <property type="match status" value="1"/>
</dbReference>
<evidence type="ECO:0000313" key="4">
    <source>
        <dbReference type="Proteomes" id="UP000274920"/>
    </source>
</evidence>
<gene>
    <name evidence="3" type="ORF">EBB54_04855</name>
</gene>
<proteinExistence type="predicted"/>
<reference evidence="3" key="1">
    <citation type="submission" date="2018-10" db="EMBL/GenBank/DDBJ databases">
        <title>Schaedlerella arabinophila gen. nov. sp. nov., isolated from the mouse intestinal tract and comparative analysis with the genome of the closely related altered Schaedler flora strain ASF502.</title>
        <authorList>
            <person name="Miyake S."/>
            <person name="Soh M."/>
            <person name="Seedorf H."/>
        </authorList>
    </citation>
    <scope>NUCLEOTIDE SEQUENCE [LARGE SCALE GENOMIC DNA]</scope>
    <source>
        <strain evidence="3">DSM 106076</strain>
    </source>
</reference>
<organism evidence="3 4">
    <name type="scientific">Schaedlerella arabinosiphila</name>
    <dbReference type="NCBI Taxonomy" id="2044587"/>
    <lineage>
        <taxon>Bacteria</taxon>
        <taxon>Bacillati</taxon>
        <taxon>Bacillota</taxon>
        <taxon>Clostridia</taxon>
        <taxon>Lachnospirales</taxon>
        <taxon>Lachnospiraceae</taxon>
        <taxon>Schaedlerella</taxon>
    </lineage>
</organism>
<dbReference type="PANTHER" id="PTHR46558">
    <property type="entry name" value="TRACRIPTIONAL REGULATORY PROTEIN-RELATED-RELATED"/>
    <property type="match status" value="1"/>
</dbReference>
<dbReference type="EMBL" id="RHJS01000002">
    <property type="protein sequence ID" value="RRK30782.1"/>
    <property type="molecule type" value="Genomic_DNA"/>
</dbReference>
<dbReference type="Proteomes" id="UP000274920">
    <property type="component" value="Unassembled WGS sequence"/>
</dbReference>
<feature type="domain" description="HTH cro/C1-type" evidence="2">
    <location>
        <begin position="18"/>
        <end position="72"/>
    </location>
</feature>
<dbReference type="CDD" id="cd00093">
    <property type="entry name" value="HTH_XRE"/>
    <property type="match status" value="1"/>
</dbReference>
<evidence type="ECO:0000256" key="1">
    <source>
        <dbReference type="ARBA" id="ARBA00023125"/>
    </source>
</evidence>
<keyword evidence="4" id="KW-1185">Reference proteome</keyword>
<dbReference type="PROSITE" id="PS50943">
    <property type="entry name" value="HTH_CROC1"/>
    <property type="match status" value="1"/>
</dbReference>
<dbReference type="Pfam" id="PF01381">
    <property type="entry name" value="HTH_3"/>
    <property type="match status" value="1"/>
</dbReference>
<dbReference type="GO" id="GO:0003677">
    <property type="term" value="F:DNA binding"/>
    <property type="evidence" value="ECO:0007669"/>
    <property type="project" value="UniProtKB-KW"/>
</dbReference>
<dbReference type="PANTHER" id="PTHR46558:SF4">
    <property type="entry name" value="DNA-BIDING PHAGE PROTEIN"/>
    <property type="match status" value="1"/>
</dbReference>
<evidence type="ECO:0000259" key="2">
    <source>
        <dbReference type="PROSITE" id="PS50943"/>
    </source>
</evidence>
<comment type="caution">
    <text evidence="3">The sequence shown here is derived from an EMBL/GenBank/DDBJ whole genome shotgun (WGS) entry which is preliminary data.</text>
</comment>
<evidence type="ECO:0000313" key="3">
    <source>
        <dbReference type="EMBL" id="RRK30782.1"/>
    </source>
</evidence>
<dbReference type="RefSeq" id="WP_125126573.1">
    <property type="nucleotide sequence ID" value="NZ_RHJS01000002.1"/>
</dbReference>
<keyword evidence="1" id="KW-0238">DNA-binding</keyword>
<sequence>MNDYNLDQYNFEKIGMELKRLRTEHSYTQEQIAGDLGCTVSFVSNIENNRAKLNLRVLMYYARLCNVTIDSILNAGQNEDRQQDISEARDAEALNILHQFPPDRQEQIIRVLKYIKEMEAGNTSHDQKTER</sequence>
<dbReference type="Gene3D" id="1.10.260.40">
    <property type="entry name" value="lambda repressor-like DNA-binding domains"/>
    <property type="match status" value="1"/>
</dbReference>
<dbReference type="InterPro" id="IPR010982">
    <property type="entry name" value="Lambda_DNA-bd_dom_sf"/>
</dbReference>
<accession>A0A426DDH3</accession>
<dbReference type="InterPro" id="IPR001387">
    <property type="entry name" value="Cro/C1-type_HTH"/>
</dbReference>